<evidence type="ECO:0000313" key="2">
    <source>
        <dbReference type="Proteomes" id="UP000054567"/>
    </source>
</evidence>
<reference evidence="2" key="3">
    <citation type="journal article" date="2010" name="Genome Res.">
        <title>Population genomic sequencing of Coccidioides fungi reveals recent hybridization and transposon control.</title>
        <authorList>
            <person name="Neafsey D.E."/>
            <person name="Barker B.M."/>
            <person name="Sharpton T.J."/>
            <person name="Stajich J.E."/>
            <person name="Park D.J."/>
            <person name="Whiston E."/>
            <person name="Hung C.-Y."/>
            <person name="McMahan C."/>
            <person name="White J."/>
            <person name="Sykes S."/>
            <person name="Heiman D."/>
            <person name="Young S."/>
            <person name="Zeng Q."/>
            <person name="Abouelleil A."/>
            <person name="Aftuck L."/>
            <person name="Bessette D."/>
            <person name="Brown A."/>
            <person name="FitzGerald M."/>
            <person name="Lui A."/>
            <person name="Macdonald J.P."/>
            <person name="Priest M."/>
            <person name="Orbach M.J."/>
            <person name="Galgiani J.N."/>
            <person name="Kirkland T.N."/>
            <person name="Cole G.T."/>
            <person name="Birren B.W."/>
            <person name="Henn M.R."/>
            <person name="Taylor J.W."/>
            <person name="Rounsley S.D."/>
        </authorList>
    </citation>
    <scope>NUCLEOTIDE SEQUENCE [LARGE SCALE GENOMIC DNA]</scope>
    <source>
        <strain evidence="2">RMSCC 3488</strain>
    </source>
</reference>
<dbReference type="VEuPathDB" id="FungiDB:CPAG_04797"/>
<sequence>MFGQTDTEVMTATAANNRILTEARVGSRSLQSCDVGSENDTGWNHSRPMIGIYAQKQALAWESTHPPVARHRSCDTPPVPGAAKLVPNVAEPAEFPDQSLGKFYGPGRSIGSSALILLSIDDGSYFMVYGVHQSATTP</sequence>
<dbReference type="EMBL" id="DS268111">
    <property type="protein sequence ID" value="KMM68469.1"/>
    <property type="molecule type" value="Genomic_DNA"/>
</dbReference>
<gene>
    <name evidence="1" type="ORF">CPAG_04797</name>
</gene>
<dbReference type="AlphaFoldDB" id="A0A0J6FI11"/>
<protein>
    <submittedName>
        <fullName evidence="1">Uncharacterized protein</fullName>
    </submittedName>
</protein>
<dbReference type="Proteomes" id="UP000054567">
    <property type="component" value="Unassembled WGS sequence"/>
</dbReference>
<proteinExistence type="predicted"/>
<reference evidence="1 2" key="1">
    <citation type="submission" date="2007-06" db="EMBL/GenBank/DDBJ databases">
        <title>The Genome Sequence of Coccidioides posadasii RMSCC_3488.</title>
        <authorList>
            <consortium name="Coccidioides Genome Resources Consortium"/>
            <consortium name="The Broad Institute Genome Sequencing Platform"/>
            <person name="Henn M.R."/>
            <person name="Sykes S."/>
            <person name="Young S."/>
            <person name="Jaffe D."/>
            <person name="Berlin A."/>
            <person name="Alvarez P."/>
            <person name="Butler J."/>
            <person name="Gnerre S."/>
            <person name="Grabherr M."/>
            <person name="Mauceli E."/>
            <person name="Brockman W."/>
            <person name="Kodira C."/>
            <person name="Alvarado L."/>
            <person name="Zeng Q."/>
            <person name="Crawford M."/>
            <person name="Antoine C."/>
            <person name="Devon K."/>
            <person name="Galgiani J."/>
            <person name="Orsborn K."/>
            <person name="Lewis M.L."/>
            <person name="Nusbaum C."/>
            <person name="Galagan J."/>
            <person name="Birren B."/>
        </authorList>
    </citation>
    <scope>NUCLEOTIDE SEQUENCE [LARGE SCALE GENOMIC DNA]</scope>
    <source>
        <strain evidence="1 2">RMSCC 3488</strain>
    </source>
</reference>
<evidence type="ECO:0000313" key="1">
    <source>
        <dbReference type="EMBL" id="KMM68469.1"/>
    </source>
</evidence>
<accession>A0A0J6FI11</accession>
<reference evidence="2" key="2">
    <citation type="journal article" date="2009" name="Genome Res.">
        <title>Comparative genomic analyses of the human fungal pathogens Coccidioides and their relatives.</title>
        <authorList>
            <person name="Sharpton T.J."/>
            <person name="Stajich J.E."/>
            <person name="Rounsley S.D."/>
            <person name="Gardner M.J."/>
            <person name="Wortman J.R."/>
            <person name="Jordar V.S."/>
            <person name="Maiti R."/>
            <person name="Kodira C.D."/>
            <person name="Neafsey D.E."/>
            <person name="Zeng Q."/>
            <person name="Hung C.-Y."/>
            <person name="McMahan C."/>
            <person name="Muszewska A."/>
            <person name="Grynberg M."/>
            <person name="Mandel M.A."/>
            <person name="Kellner E.M."/>
            <person name="Barker B.M."/>
            <person name="Galgiani J.N."/>
            <person name="Orbach M.J."/>
            <person name="Kirkland T.N."/>
            <person name="Cole G.T."/>
            <person name="Henn M.R."/>
            <person name="Birren B.W."/>
            <person name="Taylor J.W."/>
        </authorList>
    </citation>
    <scope>NUCLEOTIDE SEQUENCE [LARGE SCALE GENOMIC DNA]</scope>
    <source>
        <strain evidence="2">RMSCC 3488</strain>
    </source>
</reference>
<name>A0A0J6FI11_COCPO</name>
<organism evidence="1 2">
    <name type="scientific">Coccidioides posadasii RMSCC 3488</name>
    <dbReference type="NCBI Taxonomy" id="454284"/>
    <lineage>
        <taxon>Eukaryota</taxon>
        <taxon>Fungi</taxon>
        <taxon>Dikarya</taxon>
        <taxon>Ascomycota</taxon>
        <taxon>Pezizomycotina</taxon>
        <taxon>Eurotiomycetes</taxon>
        <taxon>Eurotiomycetidae</taxon>
        <taxon>Onygenales</taxon>
        <taxon>Onygenaceae</taxon>
        <taxon>Coccidioides</taxon>
    </lineage>
</organism>